<keyword evidence="1" id="KW-0812">Transmembrane</keyword>
<evidence type="ECO:0000256" key="1">
    <source>
        <dbReference type="SAM" id="Phobius"/>
    </source>
</evidence>
<proteinExistence type="predicted"/>
<dbReference type="Proteomes" id="UP001291930">
    <property type="component" value="Unassembled WGS sequence"/>
</dbReference>
<accession>A0ABU5JQN9</accession>
<comment type="caution">
    <text evidence="2">The sequence shown here is derived from an EMBL/GenBank/DDBJ whole genome shotgun (WGS) entry which is preliminary data.</text>
</comment>
<evidence type="ECO:0000313" key="2">
    <source>
        <dbReference type="EMBL" id="MDZ5605744.1"/>
    </source>
</evidence>
<evidence type="ECO:0000313" key="3">
    <source>
        <dbReference type="Proteomes" id="UP001291930"/>
    </source>
</evidence>
<sequence length="65" mass="7513">MRSFGSLVTTTICSIILLIWNSYSFCVEFKTGNTYFWISGILALVFFLFINNLRNIIKKNNSPIK</sequence>
<organism evidence="2 3">
    <name type="scientific">Bacillus bingmayongensis</name>
    <dbReference type="NCBI Taxonomy" id="1150157"/>
    <lineage>
        <taxon>Bacteria</taxon>
        <taxon>Bacillati</taxon>
        <taxon>Bacillota</taxon>
        <taxon>Bacilli</taxon>
        <taxon>Bacillales</taxon>
        <taxon>Bacillaceae</taxon>
        <taxon>Bacillus</taxon>
    </lineage>
</organism>
<protein>
    <submittedName>
        <fullName evidence="2">Uncharacterized protein</fullName>
    </submittedName>
</protein>
<name>A0ABU5JQN9_9BACI</name>
<keyword evidence="1" id="KW-1133">Transmembrane helix</keyword>
<reference evidence="3" key="1">
    <citation type="submission" date="2023-11" db="EMBL/GenBank/DDBJ databases">
        <title>Genome Sequence of Bacillus pseudomycoides stain BUPM19.</title>
        <authorList>
            <person name="Farhat A."/>
        </authorList>
    </citation>
    <scope>NUCLEOTIDE SEQUENCE [LARGE SCALE GENOMIC DNA]</scope>
    <source>
        <strain evidence="3">BUPM19</strain>
    </source>
</reference>
<dbReference type="EMBL" id="JAXOVW010000001">
    <property type="protein sequence ID" value="MDZ5605744.1"/>
    <property type="molecule type" value="Genomic_DNA"/>
</dbReference>
<keyword evidence="3" id="KW-1185">Reference proteome</keyword>
<keyword evidence="1" id="KW-0472">Membrane</keyword>
<gene>
    <name evidence="2" type="ORF">U2I54_01085</name>
</gene>
<feature type="transmembrane region" description="Helical" evidence="1">
    <location>
        <begin position="34"/>
        <end position="53"/>
    </location>
</feature>